<keyword evidence="1" id="KW-0732">Signal</keyword>
<dbReference type="PANTHER" id="PTHR36688:SF1">
    <property type="entry name" value="ENDONUCLEASE_EXONUCLEASE_PHOSPHATASE DOMAIN-CONTAINING PROTEIN"/>
    <property type="match status" value="1"/>
</dbReference>
<dbReference type="PANTHER" id="PTHR36688">
    <property type="entry name" value="ENDO/EXONUCLEASE/PHOSPHATASE DOMAIN-CONTAINING PROTEIN"/>
    <property type="match status" value="1"/>
</dbReference>
<feature type="chain" id="PRO_5043517477" evidence="1">
    <location>
        <begin position="17"/>
        <end position="120"/>
    </location>
</feature>
<evidence type="ECO:0000313" key="2">
    <source>
        <dbReference type="EMBL" id="GFR81823.1"/>
    </source>
</evidence>
<keyword evidence="2" id="KW-0808">Transferase</keyword>
<dbReference type="GO" id="GO:0003964">
    <property type="term" value="F:RNA-directed DNA polymerase activity"/>
    <property type="evidence" value="ECO:0007669"/>
    <property type="project" value="UniProtKB-KW"/>
</dbReference>
<dbReference type="AlphaFoldDB" id="A0AAV4G8H9"/>
<keyword evidence="2" id="KW-0548">Nucleotidyltransferase</keyword>
<reference evidence="2 3" key="1">
    <citation type="journal article" date="2021" name="Elife">
        <title>Chloroplast acquisition without the gene transfer in kleptoplastic sea slugs, Plakobranchus ocellatus.</title>
        <authorList>
            <person name="Maeda T."/>
            <person name="Takahashi S."/>
            <person name="Yoshida T."/>
            <person name="Shimamura S."/>
            <person name="Takaki Y."/>
            <person name="Nagai Y."/>
            <person name="Toyoda A."/>
            <person name="Suzuki Y."/>
            <person name="Arimoto A."/>
            <person name="Ishii H."/>
            <person name="Satoh N."/>
            <person name="Nishiyama T."/>
            <person name="Hasebe M."/>
            <person name="Maruyama T."/>
            <person name="Minagawa J."/>
            <person name="Obokata J."/>
            <person name="Shigenobu S."/>
        </authorList>
    </citation>
    <scope>NUCLEOTIDE SEQUENCE [LARGE SCALE GENOMIC DNA]</scope>
</reference>
<keyword evidence="3" id="KW-1185">Reference proteome</keyword>
<sequence length="120" mass="13831">MWTGWLMLRLAKLIPCKHILRILSLMTGTRQSHVIRRGEKGKTRKIGNDVQQGSGIAPTLFNILISDMPETISLQPGYADNWVLTYQSKEWIEIEDTLSKDTTALNEYFYTRNLKMNSTK</sequence>
<feature type="signal peptide" evidence="1">
    <location>
        <begin position="1"/>
        <end position="16"/>
    </location>
</feature>
<accession>A0AAV4G8H9</accession>
<evidence type="ECO:0000256" key="1">
    <source>
        <dbReference type="SAM" id="SignalP"/>
    </source>
</evidence>
<gene>
    <name evidence="2" type="ORF">ElyMa_004080400</name>
</gene>
<keyword evidence="2" id="KW-0695">RNA-directed DNA polymerase</keyword>
<dbReference type="InterPro" id="IPR052560">
    <property type="entry name" value="RdDP_mobile_element"/>
</dbReference>
<proteinExistence type="predicted"/>
<comment type="caution">
    <text evidence="2">The sequence shown here is derived from an EMBL/GenBank/DDBJ whole genome shotgun (WGS) entry which is preliminary data.</text>
</comment>
<protein>
    <submittedName>
        <fullName evidence="2">RNA-directed DNA polymerase from mobile element jockey</fullName>
    </submittedName>
</protein>
<evidence type="ECO:0000313" key="3">
    <source>
        <dbReference type="Proteomes" id="UP000762676"/>
    </source>
</evidence>
<dbReference type="EMBL" id="BMAT01008301">
    <property type="protein sequence ID" value="GFR81823.1"/>
    <property type="molecule type" value="Genomic_DNA"/>
</dbReference>
<dbReference type="Proteomes" id="UP000762676">
    <property type="component" value="Unassembled WGS sequence"/>
</dbReference>
<name>A0AAV4G8H9_9GAST</name>
<organism evidence="2 3">
    <name type="scientific">Elysia marginata</name>
    <dbReference type="NCBI Taxonomy" id="1093978"/>
    <lineage>
        <taxon>Eukaryota</taxon>
        <taxon>Metazoa</taxon>
        <taxon>Spiralia</taxon>
        <taxon>Lophotrochozoa</taxon>
        <taxon>Mollusca</taxon>
        <taxon>Gastropoda</taxon>
        <taxon>Heterobranchia</taxon>
        <taxon>Euthyneura</taxon>
        <taxon>Panpulmonata</taxon>
        <taxon>Sacoglossa</taxon>
        <taxon>Placobranchoidea</taxon>
        <taxon>Plakobranchidae</taxon>
        <taxon>Elysia</taxon>
    </lineage>
</organism>